<dbReference type="GO" id="GO:0016787">
    <property type="term" value="F:hydrolase activity"/>
    <property type="evidence" value="ECO:0007669"/>
    <property type="project" value="UniProtKB-KW"/>
</dbReference>
<evidence type="ECO:0000313" key="3">
    <source>
        <dbReference type="EMBL" id="EPQ54849.1"/>
    </source>
</evidence>
<dbReference type="InterPro" id="IPR050266">
    <property type="entry name" value="AB_hydrolase_sf"/>
</dbReference>
<dbReference type="OrthoDB" id="1743579at2759"/>
<gene>
    <name evidence="3" type="ORF">GLOTRDRAFT_130199</name>
</gene>
<dbReference type="HOGENOM" id="CLU_034763_2_0_1"/>
<evidence type="ECO:0000259" key="2">
    <source>
        <dbReference type="Pfam" id="PF12697"/>
    </source>
</evidence>
<dbReference type="OMA" id="GGNCLYP"/>
<dbReference type="Pfam" id="PF12697">
    <property type="entry name" value="Abhydrolase_6"/>
    <property type="match status" value="1"/>
</dbReference>
<dbReference type="EMBL" id="KB469303">
    <property type="protein sequence ID" value="EPQ54849.1"/>
    <property type="molecule type" value="Genomic_DNA"/>
</dbReference>
<dbReference type="Gene3D" id="3.40.50.1820">
    <property type="entry name" value="alpha/beta hydrolase"/>
    <property type="match status" value="1"/>
</dbReference>
<accession>S7RPN7</accession>
<dbReference type="KEGG" id="gtr:GLOTRDRAFT_130199"/>
<keyword evidence="1 3" id="KW-0378">Hydrolase</keyword>
<evidence type="ECO:0000256" key="1">
    <source>
        <dbReference type="ARBA" id="ARBA00022801"/>
    </source>
</evidence>
<dbReference type="GeneID" id="19302070"/>
<dbReference type="InterPro" id="IPR029058">
    <property type="entry name" value="AB_hydrolase_fold"/>
</dbReference>
<evidence type="ECO:0000313" key="4">
    <source>
        <dbReference type="Proteomes" id="UP000030669"/>
    </source>
</evidence>
<proteinExistence type="predicted"/>
<reference evidence="3 4" key="1">
    <citation type="journal article" date="2012" name="Science">
        <title>The Paleozoic origin of enzymatic lignin decomposition reconstructed from 31 fungal genomes.</title>
        <authorList>
            <person name="Floudas D."/>
            <person name="Binder M."/>
            <person name="Riley R."/>
            <person name="Barry K."/>
            <person name="Blanchette R.A."/>
            <person name="Henrissat B."/>
            <person name="Martinez A.T."/>
            <person name="Otillar R."/>
            <person name="Spatafora J.W."/>
            <person name="Yadav J.S."/>
            <person name="Aerts A."/>
            <person name="Benoit I."/>
            <person name="Boyd A."/>
            <person name="Carlson A."/>
            <person name="Copeland A."/>
            <person name="Coutinho P.M."/>
            <person name="de Vries R.P."/>
            <person name="Ferreira P."/>
            <person name="Findley K."/>
            <person name="Foster B."/>
            <person name="Gaskell J."/>
            <person name="Glotzer D."/>
            <person name="Gorecki P."/>
            <person name="Heitman J."/>
            <person name="Hesse C."/>
            <person name="Hori C."/>
            <person name="Igarashi K."/>
            <person name="Jurgens J.A."/>
            <person name="Kallen N."/>
            <person name="Kersten P."/>
            <person name="Kohler A."/>
            <person name="Kuees U."/>
            <person name="Kumar T.K.A."/>
            <person name="Kuo A."/>
            <person name="LaButti K."/>
            <person name="Larrondo L.F."/>
            <person name="Lindquist E."/>
            <person name="Ling A."/>
            <person name="Lombard V."/>
            <person name="Lucas S."/>
            <person name="Lundell T."/>
            <person name="Martin R."/>
            <person name="McLaughlin D.J."/>
            <person name="Morgenstern I."/>
            <person name="Morin E."/>
            <person name="Murat C."/>
            <person name="Nagy L.G."/>
            <person name="Nolan M."/>
            <person name="Ohm R.A."/>
            <person name="Patyshakuliyeva A."/>
            <person name="Rokas A."/>
            <person name="Ruiz-Duenas F.J."/>
            <person name="Sabat G."/>
            <person name="Salamov A."/>
            <person name="Samejima M."/>
            <person name="Schmutz J."/>
            <person name="Slot J.C."/>
            <person name="St John F."/>
            <person name="Stenlid J."/>
            <person name="Sun H."/>
            <person name="Sun S."/>
            <person name="Syed K."/>
            <person name="Tsang A."/>
            <person name="Wiebenga A."/>
            <person name="Young D."/>
            <person name="Pisabarro A."/>
            <person name="Eastwood D.C."/>
            <person name="Martin F."/>
            <person name="Cullen D."/>
            <person name="Grigoriev I.V."/>
            <person name="Hibbett D.S."/>
        </authorList>
    </citation>
    <scope>NUCLEOTIDE SEQUENCE [LARGE SCALE GENOMIC DNA]</scope>
    <source>
        <strain evidence="3 4">ATCC 11539</strain>
    </source>
</reference>
<dbReference type="GO" id="GO:0016020">
    <property type="term" value="C:membrane"/>
    <property type="evidence" value="ECO:0007669"/>
    <property type="project" value="TreeGrafter"/>
</dbReference>
<dbReference type="PANTHER" id="PTHR43798:SF31">
    <property type="entry name" value="AB HYDROLASE SUPERFAMILY PROTEIN YCLE"/>
    <property type="match status" value="1"/>
</dbReference>
<dbReference type="SUPFAM" id="SSF53474">
    <property type="entry name" value="alpha/beta-Hydrolases"/>
    <property type="match status" value="1"/>
</dbReference>
<organism evidence="3 4">
    <name type="scientific">Gloeophyllum trabeum (strain ATCC 11539 / FP-39264 / Madison 617)</name>
    <name type="common">Brown rot fungus</name>
    <dbReference type="NCBI Taxonomy" id="670483"/>
    <lineage>
        <taxon>Eukaryota</taxon>
        <taxon>Fungi</taxon>
        <taxon>Dikarya</taxon>
        <taxon>Basidiomycota</taxon>
        <taxon>Agaricomycotina</taxon>
        <taxon>Agaricomycetes</taxon>
        <taxon>Gloeophyllales</taxon>
        <taxon>Gloeophyllaceae</taxon>
        <taxon>Gloeophyllum</taxon>
    </lineage>
</organism>
<name>S7RPN7_GLOTA</name>
<sequence length="346" mass="38444">MRVQTYFTKLLQVFSPLPVNFSREYEHADKQQLSRSYSISGTLCTPKDVQLKDVEHVQYLIHGVGFDSSYWDFAVPGKDEYSYVSAAADAGYTTFRYDRLGTGLSEHPSDTYNEVQAPTDLAIATKLLSMLKDGQIGGQKFSKVVGVGHSYGSEQVQALSATVPHLLDGILLQGFSMNAYVTGGKQLLTSGAYSTASQVFPERFKDADLASTYFVTLAPQTQQLNFWYFPFYSDAAFQRNRETEQPVTQGVLFTQGVLMQNATQFTGPVHVVTGAEDWPFCFLDCYAVPANSTRKSIPEYVQELYPAVSDFSVYIPENTGHAVNAHYSAPQVYQEMLGFVRKVLSG</sequence>
<dbReference type="eggNOG" id="ENOG502RXAR">
    <property type="taxonomic scope" value="Eukaryota"/>
</dbReference>
<feature type="domain" description="AB hydrolase-1" evidence="2">
    <location>
        <begin position="60"/>
        <end position="330"/>
    </location>
</feature>
<dbReference type="AlphaFoldDB" id="S7RPN7"/>
<dbReference type="InterPro" id="IPR000073">
    <property type="entry name" value="AB_hydrolase_1"/>
</dbReference>
<dbReference type="Proteomes" id="UP000030669">
    <property type="component" value="Unassembled WGS sequence"/>
</dbReference>
<dbReference type="RefSeq" id="XP_007867081.1">
    <property type="nucleotide sequence ID" value="XM_007868890.1"/>
</dbReference>
<protein>
    <submittedName>
        <fullName evidence="3">Alpha/beta-hydrolase</fullName>
    </submittedName>
</protein>
<dbReference type="PANTHER" id="PTHR43798">
    <property type="entry name" value="MONOACYLGLYCEROL LIPASE"/>
    <property type="match status" value="1"/>
</dbReference>
<keyword evidence="4" id="KW-1185">Reference proteome</keyword>